<keyword evidence="2" id="KW-1185">Reference proteome</keyword>
<name>A0A7J0DF24_9ERIC</name>
<comment type="caution">
    <text evidence="1">The sequence shown here is derived from an EMBL/GenBank/DDBJ whole genome shotgun (WGS) entry which is preliminary data.</text>
</comment>
<dbReference type="Proteomes" id="UP000585474">
    <property type="component" value="Unassembled WGS sequence"/>
</dbReference>
<evidence type="ECO:0000313" key="2">
    <source>
        <dbReference type="Proteomes" id="UP000585474"/>
    </source>
</evidence>
<protein>
    <submittedName>
        <fullName evidence="1">Uncharacterized protein</fullName>
    </submittedName>
</protein>
<proteinExistence type="predicted"/>
<organism evidence="1 2">
    <name type="scientific">Actinidia rufa</name>
    <dbReference type="NCBI Taxonomy" id="165716"/>
    <lineage>
        <taxon>Eukaryota</taxon>
        <taxon>Viridiplantae</taxon>
        <taxon>Streptophyta</taxon>
        <taxon>Embryophyta</taxon>
        <taxon>Tracheophyta</taxon>
        <taxon>Spermatophyta</taxon>
        <taxon>Magnoliopsida</taxon>
        <taxon>eudicotyledons</taxon>
        <taxon>Gunneridae</taxon>
        <taxon>Pentapetalae</taxon>
        <taxon>asterids</taxon>
        <taxon>Ericales</taxon>
        <taxon>Actinidiaceae</taxon>
        <taxon>Actinidia</taxon>
    </lineage>
</organism>
<reference evidence="2" key="1">
    <citation type="submission" date="2019-07" db="EMBL/GenBank/DDBJ databases">
        <title>De Novo Assembly of kiwifruit Actinidia rufa.</title>
        <authorList>
            <person name="Sugita-Konishi S."/>
            <person name="Sato K."/>
            <person name="Mori E."/>
            <person name="Abe Y."/>
            <person name="Kisaki G."/>
            <person name="Hamano K."/>
            <person name="Suezawa K."/>
            <person name="Otani M."/>
            <person name="Fukuda T."/>
            <person name="Manabe T."/>
            <person name="Gomi K."/>
            <person name="Tabuchi M."/>
            <person name="Akimitsu K."/>
            <person name="Kataoka I."/>
        </authorList>
    </citation>
    <scope>NUCLEOTIDE SEQUENCE [LARGE SCALE GENOMIC DNA]</scope>
    <source>
        <strain evidence="2">cv. Fuchu</strain>
    </source>
</reference>
<gene>
    <name evidence="1" type="ORF">Acr_00g0030400</name>
</gene>
<accession>A0A7J0DF24</accession>
<sequence>MEGKSKIDTYGGPATEMEYWHQERAHRRPICSTTTVSSAAGAVFRNCLFDGQVSLRALVWGLSVKTISYKFPSVLYCPLGGPSPIVPDSSSGAVIASILLYSDSLIMMVVQA</sequence>
<evidence type="ECO:0000313" key="1">
    <source>
        <dbReference type="EMBL" id="GFS33754.1"/>
    </source>
</evidence>
<dbReference type="AlphaFoldDB" id="A0A7J0DF24"/>
<dbReference type="EMBL" id="BJWL01000196">
    <property type="protein sequence ID" value="GFS33754.1"/>
    <property type="molecule type" value="Genomic_DNA"/>
</dbReference>